<dbReference type="AlphaFoldDB" id="A0A0V1LCW9"/>
<protein>
    <submittedName>
        <fullName evidence="1">Uncharacterized protein</fullName>
    </submittedName>
</protein>
<dbReference type="EMBL" id="JYDW01000076">
    <property type="protein sequence ID" value="KRZ57380.1"/>
    <property type="molecule type" value="Genomic_DNA"/>
</dbReference>
<dbReference type="Proteomes" id="UP000054721">
    <property type="component" value="Unassembled WGS sequence"/>
</dbReference>
<accession>A0A0V1LCW9</accession>
<gene>
    <name evidence="1" type="ORF">T02_5486</name>
</gene>
<reference evidence="1 2" key="1">
    <citation type="submission" date="2015-05" db="EMBL/GenBank/DDBJ databases">
        <title>Evolution of Trichinella species and genotypes.</title>
        <authorList>
            <person name="Korhonen P.K."/>
            <person name="Edoardo P."/>
            <person name="Giuseppe L.R."/>
            <person name="Gasser R.B."/>
        </authorList>
    </citation>
    <scope>NUCLEOTIDE SEQUENCE [LARGE SCALE GENOMIC DNA]</scope>
    <source>
        <strain evidence="1">ISS10</strain>
    </source>
</reference>
<comment type="caution">
    <text evidence="1">The sequence shown here is derived from an EMBL/GenBank/DDBJ whole genome shotgun (WGS) entry which is preliminary data.</text>
</comment>
<name>A0A0V1LCW9_9BILA</name>
<evidence type="ECO:0000313" key="1">
    <source>
        <dbReference type="EMBL" id="KRZ57380.1"/>
    </source>
</evidence>
<sequence>MVDGRACEERRRQRANENWVLQLVHGDVTFLQRKSSVPFGRTGLRSLWLSLHEPKRQLAAFFLRQRPTVLLALTNQEKERQCTMDTGVAAGR</sequence>
<proteinExistence type="predicted"/>
<keyword evidence="2" id="KW-1185">Reference proteome</keyword>
<evidence type="ECO:0000313" key="2">
    <source>
        <dbReference type="Proteomes" id="UP000054721"/>
    </source>
</evidence>
<organism evidence="1 2">
    <name type="scientific">Trichinella nativa</name>
    <dbReference type="NCBI Taxonomy" id="6335"/>
    <lineage>
        <taxon>Eukaryota</taxon>
        <taxon>Metazoa</taxon>
        <taxon>Ecdysozoa</taxon>
        <taxon>Nematoda</taxon>
        <taxon>Enoplea</taxon>
        <taxon>Dorylaimia</taxon>
        <taxon>Trichinellida</taxon>
        <taxon>Trichinellidae</taxon>
        <taxon>Trichinella</taxon>
    </lineage>
</organism>
<dbReference type="OrthoDB" id="193905at2759"/>